<dbReference type="EMBL" id="CP021170">
    <property type="protein sequence ID" value="ARR10630.1"/>
    <property type="molecule type" value="Genomic_DNA"/>
</dbReference>
<sequence>MSLTNYSDSIWQQIQNDEITDSKGLWHITGIRREKVNQFIVWLWFTPAAGLKRAQSHPFATQCLVYAWSYTTINQFKKSIQQEAGYTPAAATLQALFDQLDAMRSAFQEEDRQAALSDPEAAQWRLDLLLQTALDRYRQQQSFPPSYRAQKQTAFDRYLSGKEQEKVR</sequence>
<reference evidence="1 2" key="1">
    <citation type="journal article" date="2016" name="Int. J. Syst. Evol. Microbiol.">
        <title>Paenibacillus damxungensis sp. nov., isolated from raw yak (Bos grunniens) milk.</title>
        <authorList>
            <person name="Wu Z."/>
            <person name="Gao C."/>
            <person name="Han J."/>
            <person name="Liu Z."/>
        </authorList>
    </citation>
    <scope>NUCLEOTIDE SEQUENCE [LARGE SCALE GENOMIC DNA]</scope>
    <source>
        <strain evidence="1 2">BD3526</strain>
        <plasmid evidence="1 2">unnamed1</plasmid>
    </source>
</reference>
<dbReference type="KEGG" id="pbv:AR543_p0022"/>
<keyword evidence="1" id="KW-0614">Plasmid</keyword>
<keyword evidence="2" id="KW-1185">Reference proteome</keyword>
<protein>
    <submittedName>
        <fullName evidence="1">Uncharacterized protein</fullName>
    </submittedName>
</protein>
<proteinExistence type="predicted"/>
<dbReference type="Proteomes" id="UP000078148">
    <property type="component" value="Plasmid unnamed1"/>
</dbReference>
<name>A0A1X9T3T1_9BACL</name>
<dbReference type="AlphaFoldDB" id="A0A1X9T3T1"/>
<accession>A0A1X9T3T1</accession>
<dbReference type="RefSeq" id="WP_087071344.1">
    <property type="nucleotide sequence ID" value="NZ_CP021170.1"/>
</dbReference>
<gene>
    <name evidence="1" type="ORF">AR543_p0022</name>
</gene>
<evidence type="ECO:0000313" key="1">
    <source>
        <dbReference type="EMBL" id="ARR10630.1"/>
    </source>
</evidence>
<evidence type="ECO:0000313" key="2">
    <source>
        <dbReference type="Proteomes" id="UP000078148"/>
    </source>
</evidence>
<organism evidence="1 2">
    <name type="scientific">Paenibacillus bovis</name>
    <dbReference type="NCBI Taxonomy" id="1616788"/>
    <lineage>
        <taxon>Bacteria</taxon>
        <taxon>Bacillati</taxon>
        <taxon>Bacillota</taxon>
        <taxon>Bacilli</taxon>
        <taxon>Bacillales</taxon>
        <taxon>Paenibacillaceae</taxon>
        <taxon>Paenibacillus</taxon>
    </lineage>
</organism>
<geneLocation type="plasmid" evidence="1 2">
    <name>unnamed1</name>
</geneLocation>